<dbReference type="GO" id="GO:1902208">
    <property type="term" value="P:regulation of bacterial-type flagellum assembly"/>
    <property type="evidence" value="ECO:0007669"/>
    <property type="project" value="UniProtKB-UniRule"/>
</dbReference>
<dbReference type="PATRIC" id="fig|1397.4.peg.4414"/>
<comment type="similarity">
    <text evidence="5">Belongs to the CsrA/RsmA family.</text>
</comment>
<accession>A0A0J1KMI5</accession>
<protein>
    <recommendedName>
        <fullName evidence="5">Translational regulator CsrA</fullName>
    </recommendedName>
</protein>
<dbReference type="RefSeq" id="WP_047944779.1">
    <property type="nucleotide sequence ID" value="NZ_JBANBP010000127.1"/>
</dbReference>
<keyword evidence="5" id="KW-1005">Bacterial flagellum biogenesis</keyword>
<dbReference type="HAMAP" id="MF_00167">
    <property type="entry name" value="CsrA"/>
    <property type="match status" value="1"/>
</dbReference>
<keyword evidence="7" id="KW-1185">Reference proteome</keyword>
<dbReference type="NCBIfam" id="NF002469">
    <property type="entry name" value="PRK01712.1"/>
    <property type="match status" value="1"/>
</dbReference>
<dbReference type="InterPro" id="IPR003751">
    <property type="entry name" value="CsrA"/>
</dbReference>
<proteinExistence type="inferred from homology"/>
<dbReference type="GO" id="GO:0006402">
    <property type="term" value="P:mRNA catabolic process"/>
    <property type="evidence" value="ECO:0007669"/>
    <property type="project" value="InterPro"/>
</dbReference>
<dbReference type="NCBIfam" id="TIGR00202">
    <property type="entry name" value="csrA"/>
    <property type="match status" value="1"/>
</dbReference>
<evidence type="ECO:0000313" key="7">
    <source>
        <dbReference type="Proteomes" id="UP000036045"/>
    </source>
</evidence>
<keyword evidence="4 5" id="KW-0694">RNA-binding</keyword>
<dbReference type="AlphaFoldDB" id="A0A0J1KMI5"/>
<evidence type="ECO:0000313" key="6">
    <source>
        <dbReference type="EMBL" id="KLV17830.1"/>
    </source>
</evidence>
<keyword evidence="2 5" id="KW-0678">Repressor</keyword>
<evidence type="ECO:0000256" key="4">
    <source>
        <dbReference type="ARBA" id="ARBA00022884"/>
    </source>
</evidence>
<evidence type="ECO:0000256" key="2">
    <source>
        <dbReference type="ARBA" id="ARBA00022491"/>
    </source>
</evidence>
<dbReference type="GO" id="GO:0005829">
    <property type="term" value="C:cytosol"/>
    <property type="evidence" value="ECO:0007669"/>
    <property type="project" value="TreeGrafter"/>
</dbReference>
<evidence type="ECO:0000256" key="1">
    <source>
        <dbReference type="ARBA" id="ARBA00022490"/>
    </source>
</evidence>
<dbReference type="Gene3D" id="2.60.40.4380">
    <property type="entry name" value="Translational regulator CsrA"/>
    <property type="match status" value="1"/>
</dbReference>
<dbReference type="GO" id="GO:0048027">
    <property type="term" value="F:mRNA 5'-UTR binding"/>
    <property type="evidence" value="ECO:0007669"/>
    <property type="project" value="UniProtKB-UniRule"/>
</dbReference>
<dbReference type="Pfam" id="PF02599">
    <property type="entry name" value="CsrA"/>
    <property type="match status" value="1"/>
</dbReference>
<dbReference type="OrthoDB" id="9809061at2"/>
<keyword evidence="3 5" id="KW-0810">Translation regulation</keyword>
<comment type="subcellular location">
    <subcellularLocation>
        <location evidence="5">Cytoplasm</location>
    </subcellularLocation>
</comment>
<comment type="caution">
    <text evidence="6">The sequence shown here is derived from an EMBL/GenBank/DDBJ whole genome shotgun (WGS) entry which is preliminary data.</text>
</comment>
<evidence type="ECO:0000256" key="3">
    <source>
        <dbReference type="ARBA" id="ARBA00022845"/>
    </source>
</evidence>
<dbReference type="GO" id="GO:0006109">
    <property type="term" value="P:regulation of carbohydrate metabolic process"/>
    <property type="evidence" value="ECO:0007669"/>
    <property type="project" value="InterPro"/>
</dbReference>
<dbReference type="GO" id="GO:0045947">
    <property type="term" value="P:negative regulation of translational initiation"/>
    <property type="evidence" value="ECO:0007669"/>
    <property type="project" value="UniProtKB-UniRule"/>
</dbReference>
<comment type="function">
    <text evidence="5">A translational regulator that binds mRNA to regulate translation initiation and/or mRNA stability. Usually binds in the 5'-UTR at or near the Shine-Dalgarno sequence preventing ribosome-binding, thus repressing translation. Its main target seems to be the major flagellin gene, while its function is anatagonized by FliW.</text>
</comment>
<dbReference type="EMBL" id="LDPH01000046">
    <property type="protein sequence ID" value="KLV17830.1"/>
    <property type="molecule type" value="Genomic_DNA"/>
</dbReference>
<gene>
    <name evidence="5" type="primary">csrA</name>
    <name evidence="6" type="ORF">ABW02_24485</name>
</gene>
<dbReference type="GO" id="GO:0044781">
    <property type="term" value="P:bacterial-type flagellum organization"/>
    <property type="evidence" value="ECO:0007669"/>
    <property type="project" value="UniProtKB-KW"/>
</dbReference>
<dbReference type="InterPro" id="IPR036107">
    <property type="entry name" value="CsrA_sf"/>
</dbReference>
<sequence>MLVLKRKVNQSIKIANDIEITILAIEGEQIKIGIEAPKNIEIHRKEVYVAIQNENNEAGDASVEFIKNLTNQIRKK</sequence>
<dbReference type="PANTHER" id="PTHR34984:SF1">
    <property type="entry name" value="CARBON STORAGE REGULATOR"/>
    <property type="match status" value="1"/>
</dbReference>
<dbReference type="FunFam" id="2.60.40.4380:FF:000002">
    <property type="entry name" value="Translational regulator CsrA"/>
    <property type="match status" value="1"/>
</dbReference>
<dbReference type="PANTHER" id="PTHR34984">
    <property type="entry name" value="CARBON STORAGE REGULATOR"/>
    <property type="match status" value="1"/>
</dbReference>
<reference evidence="6 7" key="1">
    <citation type="submission" date="2015-05" db="EMBL/GenBank/DDBJ databases">
        <title>Whole genome sequence and identification of bacterial endophytes from Costus igneus.</title>
        <authorList>
            <person name="Lee Y.P."/>
            <person name="Gan H.M."/>
            <person name="Eng W."/>
            <person name="Wheatley M.S."/>
            <person name="Caraballo A."/>
            <person name="Polter S."/>
            <person name="Savka M.A."/>
            <person name="Hudson A.O."/>
        </authorList>
    </citation>
    <scope>NUCLEOTIDE SEQUENCE [LARGE SCALE GENOMIC DNA]</scope>
    <source>
        <strain evidence="6 7">RIT379</strain>
    </source>
</reference>
<dbReference type="Proteomes" id="UP000036045">
    <property type="component" value="Unassembled WGS sequence"/>
</dbReference>
<name>A0A0J1KMI5_NIACI</name>
<dbReference type="SUPFAM" id="SSF117130">
    <property type="entry name" value="CsrA-like"/>
    <property type="match status" value="1"/>
</dbReference>
<comment type="subunit">
    <text evidence="5">Homodimer; the beta-strands of each monomer intercalate to form a hydrophobic core, while the alpha-helices form wings that extend away from the core.</text>
</comment>
<keyword evidence="1 5" id="KW-0963">Cytoplasm</keyword>
<evidence type="ECO:0000256" key="5">
    <source>
        <dbReference type="HAMAP-Rule" id="MF_00167"/>
    </source>
</evidence>
<organism evidence="6 7">
    <name type="scientific">Niallia circulans</name>
    <name type="common">Bacillus circulans</name>
    <dbReference type="NCBI Taxonomy" id="1397"/>
    <lineage>
        <taxon>Bacteria</taxon>
        <taxon>Bacillati</taxon>
        <taxon>Bacillota</taxon>
        <taxon>Bacilli</taxon>
        <taxon>Bacillales</taxon>
        <taxon>Bacillaceae</taxon>
        <taxon>Niallia</taxon>
    </lineage>
</organism>